<dbReference type="Proteomes" id="UP000095495">
    <property type="component" value="Unassembled WGS sequence"/>
</dbReference>
<evidence type="ECO:0000313" key="2">
    <source>
        <dbReference type="Proteomes" id="UP000095495"/>
    </source>
</evidence>
<proteinExistence type="predicted"/>
<name>A0A173TR50_9FIRM</name>
<organism evidence="1 2">
    <name type="scientific">Roseburia faecis</name>
    <dbReference type="NCBI Taxonomy" id="301302"/>
    <lineage>
        <taxon>Bacteria</taxon>
        <taxon>Bacillati</taxon>
        <taxon>Bacillota</taxon>
        <taxon>Clostridia</taxon>
        <taxon>Lachnospirales</taxon>
        <taxon>Lachnospiraceae</taxon>
        <taxon>Roseburia</taxon>
    </lineage>
</organism>
<dbReference type="EMBL" id="CYXV01000010">
    <property type="protein sequence ID" value="CUN04719.1"/>
    <property type="molecule type" value="Genomic_DNA"/>
</dbReference>
<reference evidence="1 2" key="1">
    <citation type="submission" date="2015-09" db="EMBL/GenBank/DDBJ databases">
        <authorList>
            <consortium name="Pathogen Informatics"/>
        </authorList>
    </citation>
    <scope>NUCLEOTIDE SEQUENCE [LARGE SCALE GENOMIC DNA]</scope>
    <source>
        <strain evidence="1 2">2789STDY5608863</strain>
    </source>
</reference>
<sequence>MRNKRRTDEEWLSLIQQCRSSGFSDHVWCEQNDISINTFYNTVTRLRKKSCMIPETDRLIVDATHEIVPLSITEESHIPISNPVRLLSTDATSEGEALTVIINGCKVAINNHAGRDVIYHTISALWKL</sequence>
<accession>A0A173TR50</accession>
<dbReference type="AlphaFoldDB" id="A0A173TR50"/>
<dbReference type="RefSeq" id="WP_055263186.1">
    <property type="nucleotide sequence ID" value="NZ_CYXV01000010.1"/>
</dbReference>
<evidence type="ECO:0000313" key="1">
    <source>
        <dbReference type="EMBL" id="CUN04719.1"/>
    </source>
</evidence>
<protein>
    <recommendedName>
        <fullName evidence="3">Transposase</fullName>
    </recommendedName>
</protein>
<gene>
    <name evidence="1" type="ORF">ERS852420_02353</name>
</gene>
<evidence type="ECO:0008006" key="3">
    <source>
        <dbReference type="Google" id="ProtNLM"/>
    </source>
</evidence>
<dbReference type="NCBIfam" id="NF047593">
    <property type="entry name" value="IS66_ISAeme5_TnpA"/>
    <property type="match status" value="1"/>
</dbReference>